<evidence type="ECO:0000259" key="5">
    <source>
        <dbReference type="Pfam" id="PF00389"/>
    </source>
</evidence>
<dbReference type="PROSITE" id="PS00671">
    <property type="entry name" value="D_2_HYDROXYACID_DH_3"/>
    <property type="match status" value="1"/>
</dbReference>
<comment type="similarity">
    <text evidence="1 4">Belongs to the D-isomer specific 2-hydroxyacid dehydrogenase family.</text>
</comment>
<dbReference type="InterPro" id="IPR029752">
    <property type="entry name" value="D-isomer_DH_CS1"/>
</dbReference>
<dbReference type="InterPro" id="IPR050418">
    <property type="entry name" value="D-iso_2-hydroxyacid_DH_PdxB"/>
</dbReference>
<reference evidence="7 8" key="1">
    <citation type="submission" date="2014-07" db="EMBL/GenBank/DDBJ databases">
        <authorList>
            <person name="McCorrison J."/>
            <person name="Sanka R."/>
            <person name="Torralba M."/>
            <person name="Gillis M."/>
            <person name="Haft D.H."/>
            <person name="Methe B."/>
            <person name="Sutton G."/>
            <person name="Nelson K.E."/>
        </authorList>
    </citation>
    <scope>NUCLEOTIDE SEQUENCE [LARGE SCALE GENOMIC DNA]</scope>
    <source>
        <strain evidence="7 8">DNF00320</strain>
    </source>
</reference>
<dbReference type="Proteomes" id="UP000029525">
    <property type="component" value="Unassembled WGS sequence"/>
</dbReference>
<evidence type="ECO:0000313" key="8">
    <source>
        <dbReference type="Proteomes" id="UP000029525"/>
    </source>
</evidence>
<dbReference type="InterPro" id="IPR029753">
    <property type="entry name" value="D-isomer_DH_CS"/>
</dbReference>
<dbReference type="AlphaFoldDB" id="A0A096AEV1"/>
<name>A0A096AEV1_9BACT</name>
<dbReference type="InterPro" id="IPR006140">
    <property type="entry name" value="D-isomer_DH_NAD-bd"/>
</dbReference>
<feature type="domain" description="D-isomer specific 2-hydroxyacid dehydrogenase catalytic" evidence="5">
    <location>
        <begin position="21"/>
        <end position="317"/>
    </location>
</feature>
<dbReference type="SUPFAM" id="SSF52283">
    <property type="entry name" value="Formate/glycerate dehydrogenase catalytic domain-like"/>
    <property type="match status" value="1"/>
</dbReference>
<evidence type="ECO:0000256" key="1">
    <source>
        <dbReference type="ARBA" id="ARBA00005854"/>
    </source>
</evidence>
<dbReference type="GO" id="GO:0051287">
    <property type="term" value="F:NAD binding"/>
    <property type="evidence" value="ECO:0007669"/>
    <property type="project" value="InterPro"/>
</dbReference>
<dbReference type="SUPFAM" id="SSF51735">
    <property type="entry name" value="NAD(P)-binding Rossmann-fold domains"/>
    <property type="match status" value="1"/>
</dbReference>
<dbReference type="Pfam" id="PF00389">
    <property type="entry name" value="2-Hacid_dh"/>
    <property type="match status" value="1"/>
</dbReference>
<evidence type="ECO:0000256" key="4">
    <source>
        <dbReference type="RuleBase" id="RU003719"/>
    </source>
</evidence>
<organism evidence="7 8">
    <name type="scientific">Prevotella bivia DNF00320</name>
    <dbReference type="NCBI Taxonomy" id="1401068"/>
    <lineage>
        <taxon>Bacteria</taxon>
        <taxon>Pseudomonadati</taxon>
        <taxon>Bacteroidota</taxon>
        <taxon>Bacteroidia</taxon>
        <taxon>Bacteroidales</taxon>
        <taxon>Prevotellaceae</taxon>
        <taxon>Prevotella</taxon>
    </lineage>
</organism>
<dbReference type="OrthoDB" id="9777288at2"/>
<dbReference type="PROSITE" id="PS00670">
    <property type="entry name" value="D_2_HYDROXYACID_DH_2"/>
    <property type="match status" value="1"/>
</dbReference>
<protein>
    <submittedName>
        <fullName evidence="7">Glycerate dehydrogenase</fullName>
    </submittedName>
</protein>
<accession>A0A096AEV1</accession>
<dbReference type="CDD" id="cd12162">
    <property type="entry name" value="2-Hacid_dh_4"/>
    <property type="match status" value="1"/>
</dbReference>
<dbReference type="PANTHER" id="PTHR43761:SF1">
    <property type="entry name" value="D-ISOMER SPECIFIC 2-HYDROXYACID DEHYDROGENASE CATALYTIC DOMAIN-CONTAINING PROTEIN-RELATED"/>
    <property type="match status" value="1"/>
</dbReference>
<proteinExistence type="inferred from homology"/>
<evidence type="ECO:0000313" key="7">
    <source>
        <dbReference type="EMBL" id="KGF45066.1"/>
    </source>
</evidence>
<dbReference type="EMBL" id="JRNQ01000020">
    <property type="protein sequence ID" value="KGF45066.1"/>
    <property type="molecule type" value="Genomic_DNA"/>
</dbReference>
<dbReference type="PANTHER" id="PTHR43761">
    <property type="entry name" value="D-ISOMER SPECIFIC 2-HYDROXYACID DEHYDROGENASE FAMILY PROTEIN (AFU_ORTHOLOGUE AFUA_1G13630)"/>
    <property type="match status" value="1"/>
</dbReference>
<evidence type="ECO:0000256" key="2">
    <source>
        <dbReference type="ARBA" id="ARBA00023002"/>
    </source>
</evidence>
<sequence>MNIVALDCFTVNPGDLSWDEISQLGNLTIYNRSTPEEVVERAKDAEMILINKINVSRELIAQLPKLKYVGEMATGYNNIDLEACTERGITVCNIPAYSTDSVAQMVFALLLNVATKPNCYAEETRQGKWSEKQDFCYWNTPLMELSSKTLGIVGLGNIGYKVAEIAHAFGMDVNAFTSKNSSELPDNIRKTTLEGLLATSDVISLHCPLNASTDKMINKETLAMMHAGTILINTGRGGLIDEDAVADALESGQLKAYCADVMTQEPPTPNNRLMKEPHAYITPHIAWATFEARQRLMAIAIENIRKFIEGTPQNVVNKS</sequence>
<dbReference type="PROSITE" id="PS00065">
    <property type="entry name" value="D_2_HYDROXYACID_DH_1"/>
    <property type="match status" value="1"/>
</dbReference>
<dbReference type="Pfam" id="PF02826">
    <property type="entry name" value="2-Hacid_dh_C"/>
    <property type="match status" value="1"/>
</dbReference>
<dbReference type="GO" id="GO:0016616">
    <property type="term" value="F:oxidoreductase activity, acting on the CH-OH group of donors, NAD or NADP as acceptor"/>
    <property type="evidence" value="ECO:0007669"/>
    <property type="project" value="InterPro"/>
</dbReference>
<dbReference type="InterPro" id="IPR036291">
    <property type="entry name" value="NAD(P)-bd_dom_sf"/>
</dbReference>
<gene>
    <name evidence="7" type="ORF">HMPREF0647_04110</name>
</gene>
<evidence type="ECO:0000259" key="6">
    <source>
        <dbReference type="Pfam" id="PF02826"/>
    </source>
</evidence>
<dbReference type="Gene3D" id="3.40.50.720">
    <property type="entry name" value="NAD(P)-binding Rossmann-like Domain"/>
    <property type="match status" value="2"/>
</dbReference>
<keyword evidence="2 4" id="KW-0560">Oxidoreductase</keyword>
<feature type="domain" description="D-isomer specific 2-hydroxyacid dehydrogenase NAD-binding" evidence="6">
    <location>
        <begin position="107"/>
        <end position="286"/>
    </location>
</feature>
<dbReference type="InterPro" id="IPR006139">
    <property type="entry name" value="D-isomer_2_OHA_DH_cat_dom"/>
</dbReference>
<comment type="caution">
    <text evidence="7">The sequence shown here is derived from an EMBL/GenBank/DDBJ whole genome shotgun (WGS) entry which is preliminary data.</text>
</comment>
<keyword evidence="3" id="KW-0520">NAD</keyword>
<dbReference type="RefSeq" id="WP_036866536.1">
    <property type="nucleotide sequence ID" value="NZ_JRNQ01000020.1"/>
</dbReference>
<evidence type="ECO:0000256" key="3">
    <source>
        <dbReference type="ARBA" id="ARBA00023027"/>
    </source>
</evidence>